<accession>A0A397EDB1</accession>
<name>A0A397EDB1_APHAT</name>
<evidence type="ECO:0000313" key="3">
    <source>
        <dbReference type="Proteomes" id="UP000266196"/>
    </source>
</evidence>
<dbReference type="VEuPathDB" id="FungiDB:H257_11758"/>
<proteinExistence type="predicted"/>
<evidence type="ECO:0000256" key="1">
    <source>
        <dbReference type="SAM" id="MobiDB-lite"/>
    </source>
</evidence>
<gene>
    <name evidence="2" type="ORF">DYB31_013303</name>
</gene>
<comment type="caution">
    <text evidence="2">The sequence shown here is derived from an EMBL/GenBank/DDBJ whole genome shotgun (WGS) entry which is preliminary data.</text>
</comment>
<feature type="region of interest" description="Disordered" evidence="1">
    <location>
        <begin position="142"/>
        <end position="171"/>
    </location>
</feature>
<dbReference type="Proteomes" id="UP000266196">
    <property type="component" value="Unassembled WGS sequence"/>
</dbReference>
<dbReference type="SUPFAM" id="SSF50985">
    <property type="entry name" value="RCC1/BLIP-II"/>
    <property type="match status" value="1"/>
</dbReference>
<evidence type="ECO:0000313" key="2">
    <source>
        <dbReference type="EMBL" id="RHY80887.1"/>
    </source>
</evidence>
<feature type="compositionally biased region" description="Basic and acidic residues" evidence="1">
    <location>
        <begin position="153"/>
        <end position="171"/>
    </location>
</feature>
<dbReference type="InterPro" id="IPR009091">
    <property type="entry name" value="RCC1/BLIP-II"/>
</dbReference>
<protein>
    <submittedName>
        <fullName evidence="2">Uncharacterized protein</fullName>
    </submittedName>
</protein>
<sequence length="171" mass="18396">MSSSATQPAIPKLVKAAADAPVKFKTIACGSSFSVAICDRYVAHRGRWSGVRLRCIENMGVVLDVLVGSYSTAVVVSTKKGRHAVYAWGEVGQVSVLEFDKFDVSISSSPLSPDRPKSPTSQFMNDGRVLLLDGSYGGATARTNTKSSVTHAEGFDQARHSNVDTNEQQKW</sequence>
<dbReference type="AlphaFoldDB" id="A0A397EDB1"/>
<dbReference type="EMBL" id="QUTE01023153">
    <property type="protein sequence ID" value="RHY80887.1"/>
    <property type="molecule type" value="Genomic_DNA"/>
</dbReference>
<reference evidence="2 3" key="1">
    <citation type="submission" date="2018-08" db="EMBL/GenBank/DDBJ databases">
        <title>Aphanomyces genome sequencing and annotation.</title>
        <authorList>
            <person name="Minardi D."/>
            <person name="Oidtmann B."/>
            <person name="Van Der Giezen M."/>
            <person name="Studholme D.J."/>
        </authorList>
    </citation>
    <scope>NUCLEOTIDE SEQUENCE [LARGE SCALE GENOMIC DNA]</scope>
    <source>
        <strain evidence="2 3">197901</strain>
    </source>
</reference>
<organism evidence="2 3">
    <name type="scientific">Aphanomyces astaci</name>
    <name type="common">Crayfish plague agent</name>
    <dbReference type="NCBI Taxonomy" id="112090"/>
    <lineage>
        <taxon>Eukaryota</taxon>
        <taxon>Sar</taxon>
        <taxon>Stramenopiles</taxon>
        <taxon>Oomycota</taxon>
        <taxon>Saprolegniomycetes</taxon>
        <taxon>Saprolegniales</taxon>
        <taxon>Verrucalvaceae</taxon>
        <taxon>Aphanomyces</taxon>
    </lineage>
</organism>